<dbReference type="CDD" id="cd05006">
    <property type="entry name" value="SIS_GmhA"/>
    <property type="match status" value="1"/>
</dbReference>
<organism evidence="11 12">
    <name type="scientific">Diplocloster modestus</name>
    <dbReference type="NCBI Taxonomy" id="2850322"/>
    <lineage>
        <taxon>Bacteria</taxon>
        <taxon>Bacillati</taxon>
        <taxon>Bacillota</taxon>
        <taxon>Clostridia</taxon>
        <taxon>Lachnospirales</taxon>
        <taxon>Lachnospiraceae</taxon>
        <taxon>Diplocloster</taxon>
    </lineage>
</organism>
<feature type="binding site" evidence="9">
    <location>
        <position position="171"/>
    </location>
    <ligand>
        <name>substrate</name>
    </ligand>
</feature>
<keyword evidence="5 9" id="KW-0479">Metal-binding</keyword>
<evidence type="ECO:0000313" key="12">
    <source>
        <dbReference type="Proteomes" id="UP001314681"/>
    </source>
</evidence>
<feature type="binding site" evidence="9">
    <location>
        <position position="64"/>
    </location>
    <ligand>
        <name>substrate</name>
    </ligand>
</feature>
<evidence type="ECO:0000256" key="1">
    <source>
        <dbReference type="ARBA" id="ARBA00000348"/>
    </source>
</evidence>
<dbReference type="HAMAP" id="MF_00067">
    <property type="entry name" value="GmhA"/>
    <property type="match status" value="1"/>
</dbReference>
<evidence type="ECO:0000256" key="7">
    <source>
        <dbReference type="ARBA" id="ARBA00023235"/>
    </source>
</evidence>
<dbReference type="InterPro" id="IPR004515">
    <property type="entry name" value="Phosphoheptose_Isoase"/>
</dbReference>
<comment type="caution">
    <text evidence="11">The sequence shown here is derived from an EMBL/GenBank/DDBJ whole genome shotgun (WGS) entry which is preliminary data.</text>
</comment>
<evidence type="ECO:0000259" key="10">
    <source>
        <dbReference type="PROSITE" id="PS51464"/>
    </source>
</evidence>
<keyword evidence="6 9" id="KW-0862">Zinc</keyword>
<dbReference type="Proteomes" id="UP001314681">
    <property type="component" value="Unassembled WGS sequence"/>
</dbReference>
<comment type="subcellular location">
    <subcellularLocation>
        <location evidence="2 9">Cytoplasm</location>
    </subcellularLocation>
</comment>
<dbReference type="InterPro" id="IPR050099">
    <property type="entry name" value="SIS_GmhA/DiaA_subfam"/>
</dbReference>
<dbReference type="RefSeq" id="WP_238726299.1">
    <property type="nucleotide sequence ID" value="NZ_JAHQCX010000002.1"/>
</dbReference>
<dbReference type="InterPro" id="IPR035461">
    <property type="entry name" value="GmhA/DiaA"/>
</dbReference>
<keyword evidence="7 9" id="KW-0413">Isomerase</keyword>
<keyword evidence="8 9" id="KW-0119">Carbohydrate metabolism</keyword>
<evidence type="ECO:0000256" key="3">
    <source>
        <dbReference type="ARBA" id="ARBA00009894"/>
    </source>
</evidence>
<dbReference type="SUPFAM" id="SSF53697">
    <property type="entry name" value="SIS domain"/>
    <property type="match status" value="1"/>
</dbReference>
<comment type="similarity">
    <text evidence="3 9">Belongs to the SIS family. GmhA subfamily.</text>
</comment>
<dbReference type="PANTHER" id="PTHR30390:SF6">
    <property type="entry name" value="DNAA INITIATOR-ASSOCIATING PROTEIN DIAA"/>
    <property type="match status" value="1"/>
</dbReference>
<dbReference type="PANTHER" id="PTHR30390">
    <property type="entry name" value="SEDOHEPTULOSE 7-PHOSPHATE ISOMERASE / DNAA INITIATOR-ASSOCIATING FACTOR FOR REPLICATION INITIATION"/>
    <property type="match status" value="1"/>
</dbReference>
<comment type="cofactor">
    <cofactor evidence="9">
        <name>Zn(2+)</name>
        <dbReference type="ChEBI" id="CHEBI:29105"/>
    </cofactor>
    <text evidence="9">Binds 1 zinc ion per subunit.</text>
</comment>
<evidence type="ECO:0000256" key="6">
    <source>
        <dbReference type="ARBA" id="ARBA00022833"/>
    </source>
</evidence>
<feature type="domain" description="SIS" evidence="10">
    <location>
        <begin position="36"/>
        <end position="189"/>
    </location>
</feature>
<comment type="miscellaneous">
    <text evidence="9">The reaction produces a racemic mixture of D-glycero-alpha-D-manno-heptose 7-phosphate and D-glycero-beta-D-manno-heptose 7-phosphate.</text>
</comment>
<accession>A0ABS6K3W3</accession>
<dbReference type="EMBL" id="JAHQCX010000002">
    <property type="protein sequence ID" value="MBU9725187.1"/>
    <property type="molecule type" value="Genomic_DNA"/>
</dbReference>
<sequence length="189" mass="20519">MIELIQQRLRESIAVKELVISNQELTEAISSLSCEIKTILLNGGKLILCGNGGSASDALHMAGEIVGRFQKEREPWPAIVLNADIATMTAISNDYGYDNIYSRQVKGFMTDKDMLLGISTSGNSENIYQAIKEAGRIGGKTAALLGRDGGKIKECVDNPIVVPCSVTARVQECHITIIHILCELIELDN</sequence>
<dbReference type="Pfam" id="PF13580">
    <property type="entry name" value="SIS_2"/>
    <property type="match status" value="1"/>
</dbReference>
<dbReference type="PROSITE" id="PS51464">
    <property type="entry name" value="SIS"/>
    <property type="match status" value="1"/>
</dbReference>
<gene>
    <name evidence="9" type="primary">gmhA</name>
    <name evidence="11" type="ORF">KTH90_04080</name>
</gene>
<dbReference type="Gene3D" id="3.40.50.10490">
    <property type="entry name" value="Glucose-6-phosphate isomerase like protein, domain 1"/>
    <property type="match status" value="1"/>
</dbReference>
<keyword evidence="12" id="KW-1185">Reference proteome</keyword>
<reference evidence="11 12" key="1">
    <citation type="submission" date="2021-06" db="EMBL/GenBank/DDBJ databases">
        <title>Description of novel taxa of the family Lachnospiraceae.</title>
        <authorList>
            <person name="Chaplin A.V."/>
            <person name="Sokolova S.R."/>
            <person name="Pikina A.P."/>
            <person name="Korzhanova M."/>
            <person name="Belova V."/>
            <person name="Korostin D."/>
            <person name="Efimov B.A."/>
        </authorList>
    </citation>
    <scope>NUCLEOTIDE SEQUENCE [LARGE SCALE GENOMIC DNA]</scope>
    <source>
        <strain evidence="11 12">ASD4241</strain>
    </source>
</reference>
<evidence type="ECO:0000256" key="9">
    <source>
        <dbReference type="HAMAP-Rule" id="MF_00067"/>
    </source>
</evidence>
<keyword evidence="4 9" id="KW-0963">Cytoplasm</keyword>
<evidence type="ECO:0000256" key="5">
    <source>
        <dbReference type="ARBA" id="ARBA00022723"/>
    </source>
</evidence>
<comment type="catalytic activity">
    <reaction evidence="1 9">
        <text>2 D-sedoheptulose 7-phosphate = D-glycero-alpha-D-manno-heptose 7-phosphate + D-glycero-beta-D-manno-heptose 7-phosphate</text>
        <dbReference type="Rhea" id="RHEA:27489"/>
        <dbReference type="ChEBI" id="CHEBI:57483"/>
        <dbReference type="ChEBI" id="CHEBI:60203"/>
        <dbReference type="ChEBI" id="CHEBI:60204"/>
        <dbReference type="EC" id="5.3.1.28"/>
    </reaction>
</comment>
<feature type="binding site" evidence="9">
    <location>
        <begin position="93"/>
        <end position="94"/>
    </location>
    <ligand>
        <name>substrate</name>
    </ligand>
</feature>
<dbReference type="InterPro" id="IPR001347">
    <property type="entry name" value="SIS_dom"/>
</dbReference>
<dbReference type="EC" id="5.3.1.28" evidence="9"/>
<evidence type="ECO:0000256" key="4">
    <source>
        <dbReference type="ARBA" id="ARBA00022490"/>
    </source>
</evidence>
<proteinExistence type="inferred from homology"/>
<evidence type="ECO:0000256" key="2">
    <source>
        <dbReference type="ARBA" id="ARBA00004496"/>
    </source>
</evidence>
<dbReference type="InterPro" id="IPR046348">
    <property type="entry name" value="SIS_dom_sf"/>
</dbReference>
<feature type="binding site" evidence="9">
    <location>
        <position position="60"/>
    </location>
    <ligand>
        <name>Zn(2+)</name>
        <dbReference type="ChEBI" id="CHEBI:29105"/>
    </ligand>
</feature>
<feature type="binding site" evidence="9">
    <location>
        <position position="179"/>
    </location>
    <ligand>
        <name>Zn(2+)</name>
        <dbReference type="ChEBI" id="CHEBI:29105"/>
    </ligand>
</feature>
<feature type="binding site" evidence="9">
    <location>
        <begin position="119"/>
        <end position="121"/>
    </location>
    <ligand>
        <name>substrate</name>
    </ligand>
</feature>
<evidence type="ECO:0000256" key="8">
    <source>
        <dbReference type="ARBA" id="ARBA00023277"/>
    </source>
</evidence>
<evidence type="ECO:0000313" key="11">
    <source>
        <dbReference type="EMBL" id="MBU9725187.1"/>
    </source>
</evidence>
<feature type="binding site" evidence="9">
    <location>
        <position position="171"/>
    </location>
    <ligand>
        <name>Zn(2+)</name>
        <dbReference type="ChEBI" id="CHEBI:29105"/>
    </ligand>
</feature>
<comment type="function">
    <text evidence="9">Catalyzes the isomerization of sedoheptulose 7-phosphate in D-glycero-D-manno-heptose 7-phosphate.</text>
</comment>
<protein>
    <recommendedName>
        <fullName evidence="9">Phosphoheptose isomerase</fullName>
        <ecNumber evidence="9">5.3.1.28</ecNumber>
    </recommendedName>
    <alternativeName>
        <fullName evidence="9">Sedoheptulose 7-phosphate isomerase</fullName>
    </alternativeName>
</protein>
<feature type="binding site" evidence="9">
    <location>
        <position position="64"/>
    </location>
    <ligand>
        <name>Zn(2+)</name>
        <dbReference type="ChEBI" id="CHEBI:29105"/>
    </ligand>
</feature>
<name>A0ABS6K3W3_9FIRM</name>
<feature type="binding site" evidence="9">
    <location>
        <begin position="51"/>
        <end position="53"/>
    </location>
    <ligand>
        <name>substrate</name>
    </ligand>
</feature>
<comment type="pathway">
    <text evidence="9">Carbohydrate biosynthesis; D-glycero-D-manno-heptose 7-phosphate biosynthesis; D-glycero-alpha-D-manno-heptose 7-phosphate and D-glycero-beta-D-manno-heptose 7-phosphate from sedoheptulose 7-phosphate: step 1/1.</text>
</comment>
<feature type="binding site" evidence="9">
    <location>
        <position position="124"/>
    </location>
    <ligand>
        <name>substrate</name>
    </ligand>
</feature>